<dbReference type="eggNOG" id="ENOG502SMAB">
    <property type="taxonomic scope" value="Eukaryota"/>
</dbReference>
<dbReference type="STRING" id="743788.S8E5M0"/>
<dbReference type="InParanoid" id="S8E5M0"/>
<dbReference type="Proteomes" id="UP000015241">
    <property type="component" value="Unassembled WGS sequence"/>
</dbReference>
<dbReference type="HOGENOM" id="CLU_027585_0_0_1"/>
<accession>S8E5M0</accession>
<name>S8E5M0_FOMSC</name>
<evidence type="ECO:0000313" key="2">
    <source>
        <dbReference type="Proteomes" id="UP000015241"/>
    </source>
</evidence>
<sequence>MLHLSSTHVVWRDAYISDVLSLGLPFPHNQLADMKSAELERSVKRALRIGSFWQSGRTQPTTAVDFAASSGTGVSDVRFLPGYDGRRIATLSKGIWSVISCWEIPSHKTGEASGSGVRKVAEWCPKGTIITGLVVNSDVHSEAIIATSVNGRRQCIQVLSLDDAEDGSSDLRSLGAIDTSMRPITLQGDRLAYSDDSSRTIITSWRTGALALLQGADEPVDQHFQYNRCLQVVFAHKSVLVVRARSIELFPEPSLKPASECLTYRPLAFHSFGWIDGVSVNAQTHGGDPNDALEPLSILLRAESDDPWMSDMHTLDLYVLEPNSAYVRTEADEDLPGAPSHRLPSPYLFPPKHSTLSSPSVRGFLRCTDVVLGPCGTAIWIQPRPARSADLTTLDVHSSDTQGPRPNAETEVLAGAVFAGSLREESDHGGGEKSVGARTVYVRDSAGSGNWTAMDYVEELGVVALASTQGVVTVLEFG</sequence>
<dbReference type="AlphaFoldDB" id="S8E5M0"/>
<evidence type="ECO:0000313" key="1">
    <source>
        <dbReference type="EMBL" id="EPS99977.1"/>
    </source>
</evidence>
<gene>
    <name evidence="1" type="ORF">FOMPIDRAFT_58131</name>
</gene>
<protein>
    <submittedName>
        <fullName evidence="1">Uncharacterized protein</fullName>
    </submittedName>
</protein>
<keyword evidence="2" id="KW-1185">Reference proteome</keyword>
<dbReference type="OrthoDB" id="3034442at2759"/>
<reference evidence="1 2" key="1">
    <citation type="journal article" date="2012" name="Science">
        <title>The Paleozoic origin of enzymatic lignin decomposition reconstructed from 31 fungal genomes.</title>
        <authorList>
            <person name="Floudas D."/>
            <person name="Binder M."/>
            <person name="Riley R."/>
            <person name="Barry K."/>
            <person name="Blanchette R.A."/>
            <person name="Henrissat B."/>
            <person name="Martinez A.T."/>
            <person name="Otillar R."/>
            <person name="Spatafora J.W."/>
            <person name="Yadav J.S."/>
            <person name="Aerts A."/>
            <person name="Benoit I."/>
            <person name="Boyd A."/>
            <person name="Carlson A."/>
            <person name="Copeland A."/>
            <person name="Coutinho P.M."/>
            <person name="de Vries R.P."/>
            <person name="Ferreira P."/>
            <person name="Findley K."/>
            <person name="Foster B."/>
            <person name="Gaskell J."/>
            <person name="Glotzer D."/>
            <person name="Gorecki P."/>
            <person name="Heitman J."/>
            <person name="Hesse C."/>
            <person name="Hori C."/>
            <person name="Igarashi K."/>
            <person name="Jurgens J.A."/>
            <person name="Kallen N."/>
            <person name="Kersten P."/>
            <person name="Kohler A."/>
            <person name="Kuees U."/>
            <person name="Kumar T.K.A."/>
            <person name="Kuo A."/>
            <person name="LaButti K."/>
            <person name="Larrondo L.F."/>
            <person name="Lindquist E."/>
            <person name="Ling A."/>
            <person name="Lombard V."/>
            <person name="Lucas S."/>
            <person name="Lundell T."/>
            <person name="Martin R."/>
            <person name="McLaughlin D.J."/>
            <person name="Morgenstern I."/>
            <person name="Morin E."/>
            <person name="Murat C."/>
            <person name="Nagy L.G."/>
            <person name="Nolan M."/>
            <person name="Ohm R.A."/>
            <person name="Patyshakuliyeva A."/>
            <person name="Rokas A."/>
            <person name="Ruiz-Duenas F.J."/>
            <person name="Sabat G."/>
            <person name="Salamov A."/>
            <person name="Samejima M."/>
            <person name="Schmutz J."/>
            <person name="Slot J.C."/>
            <person name="St John F."/>
            <person name="Stenlid J."/>
            <person name="Sun H."/>
            <person name="Sun S."/>
            <person name="Syed K."/>
            <person name="Tsang A."/>
            <person name="Wiebenga A."/>
            <person name="Young D."/>
            <person name="Pisabarro A."/>
            <person name="Eastwood D.C."/>
            <person name="Martin F."/>
            <person name="Cullen D."/>
            <person name="Grigoriev I.V."/>
            <person name="Hibbett D.S."/>
        </authorList>
    </citation>
    <scope>NUCLEOTIDE SEQUENCE</scope>
    <source>
        <strain evidence="2">FP-58527</strain>
    </source>
</reference>
<proteinExistence type="predicted"/>
<dbReference type="EMBL" id="KE504152">
    <property type="protein sequence ID" value="EPS99977.1"/>
    <property type="molecule type" value="Genomic_DNA"/>
</dbReference>
<organism evidence="1 2">
    <name type="scientific">Fomitopsis schrenkii</name>
    <name type="common">Brown rot fungus</name>
    <dbReference type="NCBI Taxonomy" id="2126942"/>
    <lineage>
        <taxon>Eukaryota</taxon>
        <taxon>Fungi</taxon>
        <taxon>Dikarya</taxon>
        <taxon>Basidiomycota</taxon>
        <taxon>Agaricomycotina</taxon>
        <taxon>Agaricomycetes</taxon>
        <taxon>Polyporales</taxon>
        <taxon>Fomitopsis</taxon>
    </lineage>
</organism>